<dbReference type="Proteomes" id="UP000254331">
    <property type="component" value="Unassembled WGS sequence"/>
</dbReference>
<organism evidence="3 4">
    <name type="scientific">Proteus vulgaris</name>
    <dbReference type="NCBI Taxonomy" id="585"/>
    <lineage>
        <taxon>Bacteria</taxon>
        <taxon>Pseudomonadati</taxon>
        <taxon>Pseudomonadota</taxon>
        <taxon>Gammaproteobacteria</taxon>
        <taxon>Enterobacterales</taxon>
        <taxon>Morganellaceae</taxon>
        <taxon>Proteus</taxon>
    </lineage>
</organism>
<feature type="compositionally biased region" description="Low complexity" evidence="1">
    <location>
        <begin position="166"/>
        <end position="178"/>
    </location>
</feature>
<evidence type="ECO:0000313" key="3">
    <source>
        <dbReference type="EMBL" id="SUC17340.1"/>
    </source>
</evidence>
<accession>A0A379FCE5</accession>
<dbReference type="AlphaFoldDB" id="A0A379FCE5"/>
<evidence type="ECO:0000256" key="1">
    <source>
        <dbReference type="SAM" id="MobiDB-lite"/>
    </source>
</evidence>
<evidence type="ECO:0000259" key="2">
    <source>
        <dbReference type="Pfam" id="PF04492"/>
    </source>
</evidence>
<dbReference type="GO" id="GO:0006260">
    <property type="term" value="P:DNA replication"/>
    <property type="evidence" value="ECO:0007669"/>
    <property type="project" value="InterPro"/>
</dbReference>
<gene>
    <name evidence="3" type="ORF">NCTC10376_03283</name>
</gene>
<feature type="domain" description="Bacteriophage lambda Replication protein O N-terminal" evidence="2">
    <location>
        <begin position="24"/>
        <end position="121"/>
    </location>
</feature>
<feature type="region of interest" description="Disordered" evidence="1">
    <location>
        <begin position="157"/>
        <end position="186"/>
    </location>
</feature>
<dbReference type="NCBIfam" id="TIGR01610">
    <property type="entry name" value="phage_O_Nterm"/>
    <property type="match status" value="1"/>
</dbReference>
<protein>
    <submittedName>
        <fullName evidence="3">Phage replication protein</fullName>
    </submittedName>
</protein>
<evidence type="ECO:0000313" key="4">
    <source>
        <dbReference type="Proteomes" id="UP000254331"/>
    </source>
</evidence>
<sequence>MKSNLKHVDFVNKTIIPDKSEGNVASLDEGYFRLATSIGNLKPKLKMSGHEHQVFDAVIMCTFGWNKSEDKVTNTYLAEMTELDDSDINKALNKLANRRIINLRKSGGFKIVSVNKNLNDWVLNRQKTAASKTPKKTGKTSHNVGCFDTLSLEISPNTKDSLTKDNNINNSSSENSNESSDRPSQKVLAVKPDAVVSSPKGNKWGNADDLKAAQWIYSQVLIVSPSTKEPNWSTWANDIRLMRQLDGHTHQDICRMFKWANRDSFWCSNVLSPAKLREKWDTLTIQSQQPNRGKRQVAPEPAQNWNTREAWENDFI</sequence>
<dbReference type="EMBL" id="UGTW01000001">
    <property type="protein sequence ID" value="SUC17340.1"/>
    <property type="molecule type" value="Genomic_DNA"/>
</dbReference>
<dbReference type="InterPro" id="IPR036388">
    <property type="entry name" value="WH-like_DNA-bd_sf"/>
</dbReference>
<dbReference type="InterPro" id="IPR006497">
    <property type="entry name" value="Phage_lambda_VrpO_N"/>
</dbReference>
<name>A0A379FCE5_PROVU</name>
<dbReference type="Pfam" id="PF04492">
    <property type="entry name" value="Phage_rep_O"/>
    <property type="match status" value="1"/>
</dbReference>
<proteinExistence type="predicted"/>
<dbReference type="RefSeq" id="WP_115370784.1">
    <property type="nucleotide sequence ID" value="NZ_UGTW01000001.1"/>
</dbReference>
<dbReference type="Gene3D" id="1.10.10.10">
    <property type="entry name" value="Winged helix-like DNA-binding domain superfamily/Winged helix DNA-binding domain"/>
    <property type="match status" value="1"/>
</dbReference>
<reference evidence="3 4" key="1">
    <citation type="submission" date="2018-06" db="EMBL/GenBank/DDBJ databases">
        <authorList>
            <consortium name="Pathogen Informatics"/>
            <person name="Doyle S."/>
        </authorList>
    </citation>
    <scope>NUCLEOTIDE SEQUENCE [LARGE SCALE GENOMIC DNA]</scope>
    <source>
        <strain evidence="3 4">NCTC10376</strain>
    </source>
</reference>